<dbReference type="Pfam" id="PF11367">
    <property type="entry name" value="Tail_completion_gp17"/>
    <property type="match status" value="1"/>
</dbReference>
<evidence type="ECO:0000313" key="2">
    <source>
        <dbReference type="Proteomes" id="UP000646745"/>
    </source>
</evidence>
<dbReference type="RefSeq" id="WP_189445685.1">
    <property type="nucleotide sequence ID" value="NZ_BMZI01000007.1"/>
</dbReference>
<dbReference type="InterPro" id="IPR021508">
    <property type="entry name" value="Gp17-like"/>
</dbReference>
<dbReference type="Proteomes" id="UP000646745">
    <property type="component" value="Unassembled WGS sequence"/>
</dbReference>
<proteinExistence type="predicted"/>
<organism evidence="1 2">
    <name type="scientific">Salinicola rhizosphaerae</name>
    <dbReference type="NCBI Taxonomy" id="1443141"/>
    <lineage>
        <taxon>Bacteria</taxon>
        <taxon>Pseudomonadati</taxon>
        <taxon>Pseudomonadota</taxon>
        <taxon>Gammaproteobacteria</taxon>
        <taxon>Oceanospirillales</taxon>
        <taxon>Halomonadaceae</taxon>
        <taxon>Salinicola</taxon>
    </lineage>
</organism>
<evidence type="ECO:0000313" key="1">
    <source>
        <dbReference type="EMBL" id="GHB30471.1"/>
    </source>
</evidence>
<keyword evidence="2" id="KW-1185">Reference proteome</keyword>
<evidence type="ECO:0008006" key="3">
    <source>
        <dbReference type="Google" id="ProtNLM"/>
    </source>
</evidence>
<accession>A0ABQ3E8W6</accession>
<protein>
    <recommendedName>
        <fullName evidence="3">DUF3168 domain-containing protein</fullName>
    </recommendedName>
</protein>
<name>A0ABQ3E8W6_9GAMM</name>
<gene>
    <name evidence="1" type="ORF">GCM10009038_31570</name>
</gene>
<comment type="caution">
    <text evidence="1">The sequence shown here is derived from an EMBL/GenBank/DDBJ whole genome shotgun (WGS) entry which is preliminary data.</text>
</comment>
<dbReference type="EMBL" id="BMZI01000007">
    <property type="protein sequence ID" value="GHB30471.1"/>
    <property type="molecule type" value="Genomic_DNA"/>
</dbReference>
<reference evidence="2" key="1">
    <citation type="journal article" date="2019" name="Int. J. Syst. Evol. Microbiol.">
        <title>The Global Catalogue of Microorganisms (GCM) 10K type strain sequencing project: providing services to taxonomists for standard genome sequencing and annotation.</title>
        <authorList>
            <consortium name="The Broad Institute Genomics Platform"/>
            <consortium name="The Broad Institute Genome Sequencing Center for Infectious Disease"/>
            <person name="Wu L."/>
            <person name="Ma J."/>
        </authorList>
    </citation>
    <scope>NUCLEOTIDE SEQUENCE [LARGE SCALE GENOMIC DNA]</scope>
    <source>
        <strain evidence="2">KCTC 32998</strain>
    </source>
</reference>
<sequence length="122" mass="13387">MQTVPIFPIVAADAGVRAVFGESPTRVFPFSQAPAGGAKPYATWQLITGEPESYLADAPDIDSATIQLDIYADSVDECRAGLVALRDVIERHAVITRWGDEDIDGETGLQHRSFDVDWWVPR</sequence>